<dbReference type="AlphaFoldDB" id="A0A3E0TVT7"/>
<evidence type="ECO:0000256" key="1">
    <source>
        <dbReference type="ARBA" id="ARBA00006464"/>
    </source>
</evidence>
<proteinExistence type="inferred from homology"/>
<comment type="caution">
    <text evidence="4">The sequence shown here is derived from an EMBL/GenBank/DDBJ whole genome shotgun (WGS) entry which is preliminary data.</text>
</comment>
<evidence type="ECO:0000313" key="4">
    <source>
        <dbReference type="EMBL" id="REL28022.1"/>
    </source>
</evidence>
<dbReference type="GO" id="GO:0016780">
    <property type="term" value="F:phosphotransferase activity, for other substituted phosphate groups"/>
    <property type="evidence" value="ECO:0007669"/>
    <property type="project" value="TreeGrafter"/>
</dbReference>
<comment type="similarity">
    <text evidence="1">Belongs to the bacterial sugar transferase family.</text>
</comment>
<dbReference type="EMBL" id="QUOU01000001">
    <property type="protein sequence ID" value="REL28022.1"/>
    <property type="molecule type" value="Genomic_DNA"/>
</dbReference>
<name>A0A3E0TVT7_9GAMM</name>
<keyword evidence="2" id="KW-0472">Membrane</keyword>
<gene>
    <name evidence="4" type="ORF">DXX93_16595</name>
</gene>
<keyword evidence="4" id="KW-0808">Transferase</keyword>
<evidence type="ECO:0000259" key="3">
    <source>
        <dbReference type="Pfam" id="PF02397"/>
    </source>
</evidence>
<dbReference type="InterPro" id="IPR003362">
    <property type="entry name" value="Bact_transf"/>
</dbReference>
<protein>
    <submittedName>
        <fullName evidence="4">Sugar transferase</fullName>
    </submittedName>
</protein>
<keyword evidence="2" id="KW-1133">Transmembrane helix</keyword>
<sequence length="213" mass="23795">MNKQVFITPKVSKAKRVFDVLVSVLGLAFSAPLFVVIAAAIKLTSKGPVFYRQQRIGAISNAGANYFEMIKFRTMRVDAEAGTGAVWASANDNRLTPVGRFLRKVRLDELPQFINVLRGEMSLIGPRPERPEIAKTLEESIPFYLERTYGVVPGITGLAQVNQGYDTSLDDVRSKIAYDFAYAMSLTSVSRWLYMDIKIMMKTVMIMVLGRGQ</sequence>
<dbReference type="Proteomes" id="UP000256478">
    <property type="component" value="Unassembled WGS sequence"/>
</dbReference>
<dbReference type="OrthoDB" id="9808602at2"/>
<dbReference type="Pfam" id="PF02397">
    <property type="entry name" value="Bac_transf"/>
    <property type="match status" value="1"/>
</dbReference>
<evidence type="ECO:0000313" key="5">
    <source>
        <dbReference type="Proteomes" id="UP000256478"/>
    </source>
</evidence>
<accession>A0A3E0TVT7</accession>
<evidence type="ECO:0000256" key="2">
    <source>
        <dbReference type="SAM" id="Phobius"/>
    </source>
</evidence>
<keyword evidence="2" id="KW-0812">Transmembrane</keyword>
<organism evidence="4 5">
    <name type="scientific">Thalassotalea euphylliae</name>
    <dbReference type="NCBI Taxonomy" id="1655234"/>
    <lineage>
        <taxon>Bacteria</taxon>
        <taxon>Pseudomonadati</taxon>
        <taxon>Pseudomonadota</taxon>
        <taxon>Gammaproteobacteria</taxon>
        <taxon>Alteromonadales</taxon>
        <taxon>Colwelliaceae</taxon>
        <taxon>Thalassotalea</taxon>
    </lineage>
</organism>
<feature type="domain" description="Bacterial sugar transferase" evidence="3">
    <location>
        <begin position="15"/>
        <end position="208"/>
    </location>
</feature>
<dbReference type="PANTHER" id="PTHR30576">
    <property type="entry name" value="COLANIC BIOSYNTHESIS UDP-GLUCOSE LIPID CARRIER TRANSFERASE"/>
    <property type="match status" value="1"/>
</dbReference>
<reference evidence="4 5" key="1">
    <citation type="submission" date="2018-08" db="EMBL/GenBank/DDBJ databases">
        <title>Thalassotalea euphylliae genome.</title>
        <authorList>
            <person name="Summers S."/>
            <person name="Rice S.A."/>
            <person name="Freckelton M.L."/>
            <person name="Nedved B.T."/>
            <person name="Hadfield M.G."/>
        </authorList>
    </citation>
    <scope>NUCLEOTIDE SEQUENCE [LARGE SCALE GENOMIC DNA]</scope>
    <source>
        <strain evidence="4 5">H1</strain>
    </source>
</reference>
<feature type="transmembrane region" description="Helical" evidence="2">
    <location>
        <begin position="20"/>
        <end position="41"/>
    </location>
</feature>
<dbReference type="RefSeq" id="WP_116009083.1">
    <property type="nucleotide sequence ID" value="NZ_QUOU01000001.1"/>
</dbReference>
<dbReference type="PANTHER" id="PTHR30576:SF0">
    <property type="entry name" value="UNDECAPRENYL-PHOSPHATE N-ACETYLGALACTOSAMINYL 1-PHOSPHATE TRANSFERASE-RELATED"/>
    <property type="match status" value="1"/>
</dbReference>